<evidence type="ECO:0000256" key="6">
    <source>
        <dbReference type="ARBA" id="ARBA00022598"/>
    </source>
</evidence>
<dbReference type="InterPro" id="IPR033709">
    <property type="entry name" value="Anticodon_Ile_ABEc"/>
</dbReference>
<dbReference type="CDD" id="cd07961">
    <property type="entry name" value="Anticodon_Ia_Ile_ABEc"/>
    <property type="match status" value="1"/>
</dbReference>
<dbReference type="Proteomes" id="UP000050417">
    <property type="component" value="Unassembled WGS sequence"/>
</dbReference>
<dbReference type="FunFam" id="3.40.50.620:FF:000063">
    <property type="entry name" value="Isoleucine--tRNA ligase"/>
    <property type="match status" value="1"/>
</dbReference>
<evidence type="ECO:0000256" key="8">
    <source>
        <dbReference type="ARBA" id="ARBA00022741"/>
    </source>
</evidence>
<evidence type="ECO:0000256" key="12">
    <source>
        <dbReference type="ARBA" id="ARBA00023146"/>
    </source>
</evidence>
<dbReference type="GO" id="GO:0002161">
    <property type="term" value="F:aminoacyl-tRNA deacylase activity"/>
    <property type="evidence" value="ECO:0007669"/>
    <property type="project" value="InterPro"/>
</dbReference>
<dbReference type="GO" id="GO:0000049">
    <property type="term" value="F:tRNA binding"/>
    <property type="evidence" value="ECO:0007669"/>
    <property type="project" value="InterPro"/>
</dbReference>
<dbReference type="GO" id="GO:0006428">
    <property type="term" value="P:isoleucyl-tRNA aminoacylation"/>
    <property type="evidence" value="ECO:0007669"/>
    <property type="project" value="UniProtKB-UniRule"/>
</dbReference>
<evidence type="ECO:0000256" key="4">
    <source>
        <dbReference type="ARBA" id="ARBA00011245"/>
    </source>
</evidence>
<dbReference type="Pfam" id="PF00133">
    <property type="entry name" value="tRNA-synt_1"/>
    <property type="match status" value="1"/>
</dbReference>
<evidence type="ECO:0000259" key="17">
    <source>
        <dbReference type="Pfam" id="PF08264"/>
    </source>
</evidence>
<dbReference type="SUPFAM" id="SSF47323">
    <property type="entry name" value="Anticodon-binding domain of a subclass of class I aminoacyl-tRNA synthetases"/>
    <property type="match status" value="1"/>
</dbReference>
<feature type="binding site" evidence="15">
    <location>
        <position position="600"/>
    </location>
    <ligand>
        <name>ATP</name>
        <dbReference type="ChEBI" id="CHEBI:30616"/>
    </ligand>
</feature>
<keyword evidence="6 15" id="KW-0436">Ligase</keyword>
<evidence type="ECO:0000256" key="14">
    <source>
        <dbReference type="ARBA" id="ARBA00048359"/>
    </source>
</evidence>
<dbReference type="PATRIC" id="fig|1134406.4.peg.3245"/>
<dbReference type="CDD" id="cd00818">
    <property type="entry name" value="IleRS_core"/>
    <property type="match status" value="1"/>
</dbReference>
<evidence type="ECO:0000256" key="2">
    <source>
        <dbReference type="ARBA" id="ARBA00004496"/>
    </source>
</evidence>
<dbReference type="EMBL" id="LGCL01000019">
    <property type="protein sequence ID" value="KPL78240.1"/>
    <property type="molecule type" value="Genomic_DNA"/>
</dbReference>
<evidence type="ECO:0000256" key="13">
    <source>
        <dbReference type="ARBA" id="ARBA00025217"/>
    </source>
</evidence>
<dbReference type="EC" id="6.1.1.5" evidence="15"/>
<dbReference type="PANTHER" id="PTHR42780">
    <property type="entry name" value="SOLEUCYL-TRNA SYNTHETASE"/>
    <property type="match status" value="1"/>
</dbReference>
<sequence>MFKPVSSKLNVNLMEEGVLRFWKSHDIFHESMRQREGGPEYVFFEGPPTANGKPGVHHVLARAFKDIFPRYKTMKGYHVSRRGGWDTHGLPVEIGVEKSLGFTNKQQIEDYGIDRFNELCRESAFHYIKEWERLTERIAFWVDLDTAYITYKNEYIETNWWILKNFWEKGLLYQGFKVVPYCPRCGTPLSDHEVAQGYDEAEDPSIYVRMPLVDYPDTSLLVWTTTPWTLPANVAVAAGPEVDYVQVERALEEGGSEKLILAKNLVEKVFGEEPVTVLKEMKGKDLKGLKYKPLFTFIPSDKPAHFVALADYVSVEDGTGLVHTAPAFGAEDMSLALEWDLPVIMTVTDDGTFRSEVRPWAGLFVKDADPLIIEDLVQRGLMFRVGRITHTYPFCWRCDTPLLYYARPTWYIRTSQLKDRLVALNEKINWYPGHIKNGRFGNWLENNIDWALGRERYWGTPLPVWECDNCHSQHCIGSVAELSEKVGYDLSKSDLHRPHVDRLSWKCAECGGTMRRVPELIDVWFDSGAMPVSQWHYPFENMETFKNQFPADFICEAVDQTRGWFYSLHAISTLLFDSECFKNVICLGLILDAEGQKMSKSRGNVVEPWDVINQNGADAMRWYLYTASPPGQERRFSADLVSEVVRNFTLTLWNTYSFFVTYANLDGWQPQAGVTPEYSALDRWLLSALHTLTRDVSNALENYDVLGATRPIETFVDQLSNWYLRRSRRRFWKSESDGDKYAAYATLYEALATISKLLAPTMPFMAEELYQNLVRSVESGAPASVHLAAWPEYNPDWVDEKLNREMTLVMKLVSVGHAARNKANMKVRQPLAEAAFSLGSADERNAVMQHADLLMDELNVKAVRVLDAAAEAVSYTLNPLPKQLGQKYGKLFPAIRQAVMALRADDAARSLLDNLPVTVEVDGQTFDLLPEEVEVRAMAREGYTVANEGAYLAALVTDLTPDLVNEGLAREFVRRVQDLRKKAELEISDRIEVVYQASPGLQTAVEAFKEYIMAETLAVNLRAGSLPEGTPVMEDQFDQQKLTVALKKA</sequence>
<comment type="catalytic activity">
    <reaction evidence="14 15">
        <text>tRNA(Ile) + L-isoleucine + ATP = L-isoleucyl-tRNA(Ile) + AMP + diphosphate</text>
        <dbReference type="Rhea" id="RHEA:11060"/>
        <dbReference type="Rhea" id="RHEA-COMP:9666"/>
        <dbReference type="Rhea" id="RHEA-COMP:9695"/>
        <dbReference type="ChEBI" id="CHEBI:30616"/>
        <dbReference type="ChEBI" id="CHEBI:33019"/>
        <dbReference type="ChEBI" id="CHEBI:58045"/>
        <dbReference type="ChEBI" id="CHEBI:78442"/>
        <dbReference type="ChEBI" id="CHEBI:78528"/>
        <dbReference type="ChEBI" id="CHEBI:456215"/>
        <dbReference type="EC" id="6.1.1.5"/>
    </reaction>
</comment>
<keyword evidence="10 15" id="KW-0067">ATP-binding</keyword>
<dbReference type="PANTHER" id="PTHR42780:SF1">
    <property type="entry name" value="ISOLEUCINE--TRNA LIGASE, CYTOPLASMIC"/>
    <property type="match status" value="1"/>
</dbReference>
<keyword evidence="7 15" id="KW-0479">Metal-binding</keyword>
<keyword evidence="12 15" id="KW-0030">Aminoacyl-tRNA synthetase</keyword>
<dbReference type="SUPFAM" id="SSF52374">
    <property type="entry name" value="Nucleotidylyl transferase"/>
    <property type="match status" value="1"/>
</dbReference>
<accession>A0A0P6X858</accession>
<comment type="function">
    <text evidence="13 15">Catalyzes the attachment of isoleucine to tRNA(Ile). As IleRS can inadvertently accommodate and process structurally similar amino acids such as valine, to avoid such errors it has two additional distinct tRNA(Ile)-dependent editing activities. One activity is designated as 'pretransfer' editing and involves the hydrolysis of activated Val-AMP. The other activity is designated 'posttransfer' editing and involves deacylation of mischarged Val-tRNA(Ile).</text>
</comment>
<dbReference type="HAMAP" id="MF_02003">
    <property type="entry name" value="Ile_tRNA_synth_type2"/>
    <property type="match status" value="1"/>
</dbReference>
<protein>
    <recommendedName>
        <fullName evidence="15">Isoleucine--tRNA ligase</fullName>
        <ecNumber evidence="15">6.1.1.5</ecNumber>
    </recommendedName>
    <alternativeName>
        <fullName evidence="15">Isoleucyl-tRNA synthetase</fullName>
        <shortName evidence="15">IleRS</shortName>
    </alternativeName>
</protein>
<dbReference type="InterPro" id="IPR002301">
    <property type="entry name" value="Ile-tRNA-ligase"/>
</dbReference>
<evidence type="ECO:0000256" key="7">
    <source>
        <dbReference type="ARBA" id="ARBA00022723"/>
    </source>
</evidence>
<evidence type="ECO:0000256" key="10">
    <source>
        <dbReference type="ARBA" id="ARBA00022840"/>
    </source>
</evidence>
<dbReference type="GO" id="GO:0005524">
    <property type="term" value="F:ATP binding"/>
    <property type="evidence" value="ECO:0007669"/>
    <property type="project" value="UniProtKB-UniRule"/>
</dbReference>
<evidence type="ECO:0000256" key="9">
    <source>
        <dbReference type="ARBA" id="ARBA00022833"/>
    </source>
</evidence>
<evidence type="ECO:0000313" key="19">
    <source>
        <dbReference type="Proteomes" id="UP000050417"/>
    </source>
</evidence>
<dbReference type="Gene3D" id="1.10.730.10">
    <property type="entry name" value="Isoleucyl-tRNA Synthetase, Domain 1"/>
    <property type="match status" value="1"/>
</dbReference>
<dbReference type="InterPro" id="IPR023586">
    <property type="entry name" value="Ile-tRNA-ligase_type2"/>
</dbReference>
<comment type="subcellular location">
    <subcellularLocation>
        <location evidence="2 15">Cytoplasm</location>
    </subcellularLocation>
</comment>
<dbReference type="RefSeq" id="WP_075062293.1">
    <property type="nucleotide sequence ID" value="NZ_LGCL01000019.1"/>
</dbReference>
<dbReference type="Pfam" id="PF19302">
    <property type="entry name" value="DUF5915"/>
    <property type="match status" value="1"/>
</dbReference>
<keyword evidence="8 15" id="KW-0547">Nucleotide-binding</keyword>
<feature type="short sequence motif" description="'KMSKS' region" evidence="15">
    <location>
        <begin position="597"/>
        <end position="601"/>
    </location>
</feature>
<dbReference type="Gene3D" id="3.40.50.620">
    <property type="entry name" value="HUPs"/>
    <property type="match status" value="2"/>
</dbReference>
<evidence type="ECO:0000256" key="3">
    <source>
        <dbReference type="ARBA" id="ARBA00007078"/>
    </source>
</evidence>
<dbReference type="AlphaFoldDB" id="A0A0P6X858"/>
<proteinExistence type="inferred from homology"/>
<evidence type="ECO:0000259" key="16">
    <source>
        <dbReference type="Pfam" id="PF00133"/>
    </source>
</evidence>
<keyword evidence="19" id="KW-1185">Reference proteome</keyword>
<evidence type="ECO:0000256" key="5">
    <source>
        <dbReference type="ARBA" id="ARBA00022490"/>
    </source>
</evidence>
<gene>
    <name evidence="15" type="primary">ileS</name>
    <name evidence="18" type="ORF">ADN00_07135</name>
</gene>
<reference evidence="18 19" key="1">
    <citation type="submission" date="2015-07" db="EMBL/GenBank/DDBJ databases">
        <title>Genome sequence of Ornatilinea apprima DSM 23815.</title>
        <authorList>
            <person name="Hemp J."/>
            <person name="Ward L.M."/>
            <person name="Pace L.A."/>
            <person name="Fischer W.W."/>
        </authorList>
    </citation>
    <scope>NUCLEOTIDE SEQUENCE [LARGE SCALE GENOMIC DNA]</scope>
    <source>
        <strain evidence="18 19">P3M-1</strain>
    </source>
</reference>
<dbReference type="GO" id="GO:0005737">
    <property type="term" value="C:cytoplasm"/>
    <property type="evidence" value="ECO:0007669"/>
    <property type="project" value="UniProtKB-SubCell"/>
</dbReference>
<dbReference type="OrthoDB" id="9810365at2"/>
<organism evidence="18 19">
    <name type="scientific">Ornatilinea apprima</name>
    <dbReference type="NCBI Taxonomy" id="1134406"/>
    <lineage>
        <taxon>Bacteria</taxon>
        <taxon>Bacillati</taxon>
        <taxon>Chloroflexota</taxon>
        <taxon>Anaerolineae</taxon>
        <taxon>Anaerolineales</taxon>
        <taxon>Anaerolineaceae</taxon>
        <taxon>Ornatilinea</taxon>
    </lineage>
</organism>
<feature type="domain" description="Methionyl/Valyl/Leucyl/Isoleucyl-tRNA synthetase anticodon-binding" evidence="17">
    <location>
        <begin position="682"/>
        <end position="832"/>
    </location>
</feature>
<comment type="caution">
    <text evidence="18">The sequence shown here is derived from an EMBL/GenBank/DDBJ whole genome shotgun (WGS) entry which is preliminary data.</text>
</comment>
<comment type="similarity">
    <text evidence="3 15">Belongs to the class-I aminoacyl-tRNA synthetase family. IleS type 2 subfamily.</text>
</comment>
<dbReference type="SUPFAM" id="SSF50677">
    <property type="entry name" value="ValRS/IleRS/LeuRS editing domain"/>
    <property type="match status" value="1"/>
</dbReference>
<dbReference type="GO" id="GO:0008270">
    <property type="term" value="F:zinc ion binding"/>
    <property type="evidence" value="ECO:0007669"/>
    <property type="project" value="UniProtKB-UniRule"/>
</dbReference>
<dbReference type="PRINTS" id="PR00984">
    <property type="entry name" value="TRNASYNTHILE"/>
</dbReference>
<dbReference type="GO" id="GO:0004822">
    <property type="term" value="F:isoleucine-tRNA ligase activity"/>
    <property type="evidence" value="ECO:0007669"/>
    <property type="project" value="UniProtKB-UniRule"/>
</dbReference>
<dbReference type="FunFam" id="3.40.50.620:FF:000075">
    <property type="entry name" value="Isoleucine--tRNA ligase"/>
    <property type="match status" value="1"/>
</dbReference>
<name>A0A0P6X858_9CHLR</name>
<dbReference type="InterPro" id="IPR002300">
    <property type="entry name" value="aa-tRNA-synth_Ia"/>
</dbReference>
<evidence type="ECO:0000256" key="11">
    <source>
        <dbReference type="ARBA" id="ARBA00022917"/>
    </source>
</evidence>
<keyword evidence="5 15" id="KW-0963">Cytoplasm</keyword>
<dbReference type="InterPro" id="IPR013155">
    <property type="entry name" value="M/V/L/I-tRNA-synth_anticd-bd"/>
</dbReference>
<feature type="domain" description="Aminoacyl-tRNA synthetase class Ia" evidence="16">
    <location>
        <begin position="18"/>
        <end position="635"/>
    </location>
</feature>
<keyword evidence="11 15" id="KW-0648">Protein biosynthesis</keyword>
<dbReference type="STRING" id="1134406.ADN00_07135"/>
<dbReference type="Pfam" id="PF08264">
    <property type="entry name" value="Anticodon_1"/>
    <property type="match status" value="1"/>
</dbReference>
<comment type="subunit">
    <text evidence="4 15">Monomer.</text>
</comment>
<dbReference type="InterPro" id="IPR014729">
    <property type="entry name" value="Rossmann-like_a/b/a_fold"/>
</dbReference>
<comment type="domain">
    <text evidence="15">IleRS has two distinct active sites: one for aminoacylation and one for editing. The misactivated valine is translocated from the active site to the editing site, which sterically excludes the correctly activated isoleucine. The single editing site contains two valyl binding pockets, one specific for each substrate (Val-AMP or Val-tRNA(Ile)).</text>
</comment>
<dbReference type="InterPro" id="IPR009080">
    <property type="entry name" value="tRNAsynth_Ia_anticodon-bd"/>
</dbReference>
<keyword evidence="9 15" id="KW-0862">Zinc</keyword>
<dbReference type="NCBIfam" id="TIGR00392">
    <property type="entry name" value="ileS"/>
    <property type="match status" value="1"/>
</dbReference>
<feature type="short sequence motif" description="'HIGH' region" evidence="15">
    <location>
        <begin position="48"/>
        <end position="58"/>
    </location>
</feature>
<dbReference type="InterPro" id="IPR009008">
    <property type="entry name" value="Val/Leu/Ile-tRNA-synth_edit"/>
</dbReference>
<evidence type="ECO:0000256" key="15">
    <source>
        <dbReference type="HAMAP-Rule" id="MF_02003"/>
    </source>
</evidence>
<evidence type="ECO:0000256" key="1">
    <source>
        <dbReference type="ARBA" id="ARBA00001947"/>
    </source>
</evidence>
<comment type="cofactor">
    <cofactor evidence="1 15">
        <name>Zn(2+)</name>
        <dbReference type="ChEBI" id="CHEBI:29105"/>
    </cofactor>
</comment>
<evidence type="ECO:0000313" key="18">
    <source>
        <dbReference type="EMBL" id="KPL78240.1"/>
    </source>
</evidence>